<reference evidence="2" key="1">
    <citation type="submission" date="2016-04" db="EMBL/GenBank/DDBJ databases">
        <authorList>
            <person name="Evans L.H."/>
            <person name="Alamgir A."/>
            <person name="Owens N."/>
            <person name="Weber N.D."/>
            <person name="Virtaneva K."/>
            <person name="Barbian K."/>
            <person name="Babar A."/>
            <person name="Rosenke K."/>
        </authorList>
    </citation>
    <scope>NUCLEOTIDE SEQUENCE</scope>
    <source>
        <strain evidence="2">92-2</strain>
    </source>
</reference>
<feature type="region of interest" description="Disordered" evidence="1">
    <location>
        <begin position="1"/>
        <end position="23"/>
    </location>
</feature>
<gene>
    <name evidence="2" type="ORF">KM92DES2_12235</name>
</gene>
<accession>A0A212K5I6</accession>
<evidence type="ECO:0000256" key="1">
    <source>
        <dbReference type="SAM" id="MobiDB-lite"/>
    </source>
</evidence>
<protein>
    <submittedName>
        <fullName evidence="2">Uncharacterized protein</fullName>
    </submittedName>
</protein>
<organism evidence="2">
    <name type="scientific">uncultured Desulfovibrio sp</name>
    <dbReference type="NCBI Taxonomy" id="167968"/>
    <lineage>
        <taxon>Bacteria</taxon>
        <taxon>Pseudomonadati</taxon>
        <taxon>Thermodesulfobacteriota</taxon>
        <taxon>Desulfovibrionia</taxon>
        <taxon>Desulfovibrionales</taxon>
        <taxon>Desulfovibrionaceae</taxon>
        <taxon>Desulfovibrio</taxon>
        <taxon>environmental samples</taxon>
    </lineage>
</organism>
<evidence type="ECO:0000313" key="2">
    <source>
        <dbReference type="EMBL" id="SBW06765.1"/>
    </source>
</evidence>
<proteinExistence type="predicted"/>
<name>A0A212K5I6_9BACT</name>
<sequence>MPKTAKSMPLGSSIRGMRMKLPVLQKRGDEDALGGCMEAI</sequence>
<dbReference type="AlphaFoldDB" id="A0A212K5I6"/>
<dbReference type="EMBL" id="FLUP01000001">
    <property type="protein sequence ID" value="SBW06765.1"/>
    <property type="molecule type" value="Genomic_DNA"/>
</dbReference>